<dbReference type="Gene3D" id="1.10.260.40">
    <property type="entry name" value="lambda repressor-like DNA-binding domains"/>
    <property type="match status" value="1"/>
</dbReference>
<reference evidence="5 6" key="1">
    <citation type="submission" date="2018-10" db="EMBL/GenBank/DDBJ databases">
        <authorList>
            <person name="Li J."/>
        </authorList>
    </citation>
    <scope>NUCLEOTIDE SEQUENCE [LARGE SCALE GENOMIC DNA]</scope>
    <source>
        <strain evidence="5 6">IF 016277</strain>
    </source>
</reference>
<accession>A0A3L7A2I4</accession>
<dbReference type="Pfam" id="PF00356">
    <property type="entry name" value="LacI"/>
    <property type="match status" value="1"/>
</dbReference>
<dbReference type="OrthoDB" id="2854648at2"/>
<name>A0A3L7A2I4_9MICO</name>
<dbReference type="EMBL" id="RCUX01000010">
    <property type="protein sequence ID" value="RLP74506.1"/>
    <property type="molecule type" value="Genomic_DNA"/>
</dbReference>
<gene>
    <name evidence="5" type="ORF">D9V32_12505</name>
</gene>
<comment type="caution">
    <text evidence="5">The sequence shown here is derived from an EMBL/GenBank/DDBJ whole genome shotgun (WGS) entry which is preliminary data.</text>
</comment>
<dbReference type="GO" id="GO:0000976">
    <property type="term" value="F:transcription cis-regulatory region binding"/>
    <property type="evidence" value="ECO:0007669"/>
    <property type="project" value="TreeGrafter"/>
</dbReference>
<keyword evidence="1" id="KW-0805">Transcription regulation</keyword>
<evidence type="ECO:0000256" key="1">
    <source>
        <dbReference type="ARBA" id="ARBA00023015"/>
    </source>
</evidence>
<dbReference type="PANTHER" id="PTHR30146:SF109">
    <property type="entry name" value="HTH-TYPE TRANSCRIPTIONAL REGULATOR GALS"/>
    <property type="match status" value="1"/>
</dbReference>
<sequence>MKKVSVHHVAADAGVSTATVSRALNDHPTVTAETRARVLASAKRLGYTPSFAARSLRSRRTGVLGLILPSLRNPFFPELIDHTTRAAERVGFGISLAVTENAEQHVLSMAGQGSVDGIILVGTDTDPEAPKRELPVPVPLVSIDRAPRGIATDVFQVDNAEGARSITEHLLALGHHRIGHISGPIGTEVGAARRGGYERALRSAGIPVDPTLIVPGAFSERSGFAATRILMARENPPTAIFAANDMTAIGCLSALRQQRAAGPVAVAGFDDIGLAGYVWPALTTYRQPIAELAVRSVERVLHGITVGTAIPRALARAPTLIPGILVVRESTLDPHHPLIPLPQGAS</sequence>
<feature type="domain" description="HTH lacI-type" evidence="4">
    <location>
        <begin position="4"/>
        <end position="58"/>
    </location>
</feature>
<dbReference type="SMART" id="SM00354">
    <property type="entry name" value="HTH_LACI"/>
    <property type="match status" value="1"/>
</dbReference>
<keyword evidence="6" id="KW-1185">Reference proteome</keyword>
<dbReference type="PANTHER" id="PTHR30146">
    <property type="entry name" value="LACI-RELATED TRANSCRIPTIONAL REPRESSOR"/>
    <property type="match status" value="1"/>
</dbReference>
<dbReference type="CDD" id="cd06267">
    <property type="entry name" value="PBP1_LacI_sugar_binding-like"/>
    <property type="match status" value="1"/>
</dbReference>
<dbReference type="SUPFAM" id="SSF53822">
    <property type="entry name" value="Periplasmic binding protein-like I"/>
    <property type="match status" value="1"/>
</dbReference>
<dbReference type="SUPFAM" id="SSF47413">
    <property type="entry name" value="lambda repressor-like DNA-binding domains"/>
    <property type="match status" value="1"/>
</dbReference>
<proteinExistence type="predicted"/>
<dbReference type="PROSITE" id="PS50932">
    <property type="entry name" value="HTH_LACI_2"/>
    <property type="match status" value="1"/>
</dbReference>
<dbReference type="Gene3D" id="3.40.50.2300">
    <property type="match status" value="2"/>
</dbReference>
<dbReference type="InterPro" id="IPR046335">
    <property type="entry name" value="LacI/GalR-like_sensor"/>
</dbReference>
<keyword evidence="3" id="KW-0804">Transcription</keyword>
<evidence type="ECO:0000313" key="5">
    <source>
        <dbReference type="EMBL" id="RLP74506.1"/>
    </source>
</evidence>
<dbReference type="InterPro" id="IPR000843">
    <property type="entry name" value="HTH_LacI"/>
</dbReference>
<evidence type="ECO:0000259" key="4">
    <source>
        <dbReference type="PROSITE" id="PS50932"/>
    </source>
</evidence>
<organism evidence="5 6">
    <name type="scientific">Mycetocola tolaasinivorans</name>
    <dbReference type="NCBI Taxonomy" id="76635"/>
    <lineage>
        <taxon>Bacteria</taxon>
        <taxon>Bacillati</taxon>
        <taxon>Actinomycetota</taxon>
        <taxon>Actinomycetes</taxon>
        <taxon>Micrococcales</taxon>
        <taxon>Microbacteriaceae</taxon>
        <taxon>Mycetocola</taxon>
    </lineage>
</organism>
<keyword evidence="2" id="KW-0238">DNA-binding</keyword>
<dbReference type="Proteomes" id="UP000272503">
    <property type="component" value="Unassembled WGS sequence"/>
</dbReference>
<dbReference type="RefSeq" id="WP_121649255.1">
    <property type="nucleotide sequence ID" value="NZ_RCUX01000010.1"/>
</dbReference>
<dbReference type="Pfam" id="PF13377">
    <property type="entry name" value="Peripla_BP_3"/>
    <property type="match status" value="1"/>
</dbReference>
<dbReference type="InterPro" id="IPR010982">
    <property type="entry name" value="Lambda_DNA-bd_dom_sf"/>
</dbReference>
<protein>
    <submittedName>
        <fullName evidence="5">LacI family transcriptional regulator</fullName>
    </submittedName>
</protein>
<dbReference type="InterPro" id="IPR028082">
    <property type="entry name" value="Peripla_BP_I"/>
</dbReference>
<evidence type="ECO:0000256" key="2">
    <source>
        <dbReference type="ARBA" id="ARBA00023125"/>
    </source>
</evidence>
<dbReference type="GO" id="GO:0003700">
    <property type="term" value="F:DNA-binding transcription factor activity"/>
    <property type="evidence" value="ECO:0007669"/>
    <property type="project" value="TreeGrafter"/>
</dbReference>
<evidence type="ECO:0000256" key="3">
    <source>
        <dbReference type="ARBA" id="ARBA00023163"/>
    </source>
</evidence>
<dbReference type="CDD" id="cd01392">
    <property type="entry name" value="HTH_LacI"/>
    <property type="match status" value="1"/>
</dbReference>
<evidence type="ECO:0000313" key="6">
    <source>
        <dbReference type="Proteomes" id="UP000272503"/>
    </source>
</evidence>
<dbReference type="AlphaFoldDB" id="A0A3L7A2I4"/>